<dbReference type="RefSeq" id="WP_262069250.1">
    <property type="nucleotide sequence ID" value="NZ_JAMXOC010000012.1"/>
</dbReference>
<dbReference type="GO" id="GO:0016787">
    <property type="term" value="F:hydrolase activity"/>
    <property type="evidence" value="ECO:0007669"/>
    <property type="project" value="UniProtKB-KW"/>
</dbReference>
<dbReference type="Gene3D" id="1.50.10.10">
    <property type="match status" value="1"/>
</dbReference>
<proteinExistence type="predicted"/>
<evidence type="ECO:0000313" key="3">
    <source>
        <dbReference type="Proteomes" id="UP001523565"/>
    </source>
</evidence>
<dbReference type="InterPro" id="IPR012341">
    <property type="entry name" value="6hp_glycosidase-like_sf"/>
</dbReference>
<keyword evidence="1 2" id="KW-0378">Hydrolase</keyword>
<evidence type="ECO:0000313" key="2">
    <source>
        <dbReference type="EMBL" id="MCP1110369.1"/>
    </source>
</evidence>
<dbReference type="InterPro" id="IPR008928">
    <property type="entry name" value="6-hairpin_glycosidase_sf"/>
</dbReference>
<gene>
    <name evidence="2" type="ORF">NK118_08905</name>
</gene>
<dbReference type="SUPFAM" id="SSF48208">
    <property type="entry name" value="Six-hairpin glycosidases"/>
    <property type="match status" value="1"/>
</dbReference>
<dbReference type="Pfam" id="PF07470">
    <property type="entry name" value="Glyco_hydro_88"/>
    <property type="match status" value="1"/>
</dbReference>
<accession>A0ABT1EI41</accession>
<comment type="caution">
    <text evidence="2">The sequence shown here is derived from an EMBL/GenBank/DDBJ whole genome shotgun (WGS) entry which is preliminary data.</text>
</comment>
<keyword evidence="3" id="KW-1185">Reference proteome</keyword>
<reference evidence="2 3" key="1">
    <citation type="journal article" date="2022" name="Genome Biol. Evol.">
        <title>Host diet, physiology and behaviors set the stage for Lachnospiraceae cladogenesis.</title>
        <authorList>
            <person name="Vera-Ponce De Leon A."/>
            <person name="Schneider M."/>
            <person name="Jahnes B.C."/>
            <person name="Sadowski V."/>
            <person name="Camuy-Velez L.A."/>
            <person name="Duan J."/>
            <person name="Sabree Z.L."/>
        </authorList>
    </citation>
    <scope>NUCLEOTIDE SEQUENCE [LARGE SCALE GENOMIC DNA]</scope>
    <source>
        <strain evidence="2 3">PAL227</strain>
    </source>
</reference>
<protein>
    <submittedName>
        <fullName evidence="2">Glycoside hydrolase family 88 protein</fullName>
    </submittedName>
</protein>
<dbReference type="PANTHER" id="PTHR33886">
    <property type="entry name" value="UNSATURATED RHAMNOGALACTURONAN HYDROLASE (EUROFUNG)"/>
    <property type="match status" value="1"/>
</dbReference>
<dbReference type="PANTHER" id="PTHR33886:SF8">
    <property type="entry name" value="UNSATURATED RHAMNOGALACTURONAN HYDROLASE (EUROFUNG)"/>
    <property type="match status" value="1"/>
</dbReference>
<name>A0ABT1EI41_9FIRM</name>
<sequence>MKAINEFFESLIERSTPAKPIWNKEAILEGNSPKWNYIDGCMAKAILDMYETTKKEEYLRFLDEFIDFYIDEGGTILGYHMEDLNCDNINEGKVLFRLYELTGKTKYKQALDTLYQQITIQPRTESGNFWHKKIYPHQIWLDGLYMVQPFYLTYEAKFNNNKNYKDVFHQFEQVYLLMRDTKTKLLYHGYDETRDCFWSCNESGCSKNFWTRSLGWYTMALVDTLEVLDEQFFYEYEVLQGYLKEVLDALLRFADPATGMFHQVTDQGERPGNCLETSGTCAIAYSLMKGARLQFLPAHYYDYGCRILNSVAQYKLLKEDGVFVLKDICLIAGLGGMPGKGDYKVRDGSYEYYVSEPIVDNDAKGVAPLIFAYSEYLRKEEDKRC</sequence>
<dbReference type="InterPro" id="IPR052043">
    <property type="entry name" value="PolySaccharide_Degr_Enz"/>
</dbReference>
<dbReference type="InterPro" id="IPR010905">
    <property type="entry name" value="Glyco_hydro_88"/>
</dbReference>
<dbReference type="EMBL" id="JAMZFV010000012">
    <property type="protein sequence ID" value="MCP1110369.1"/>
    <property type="molecule type" value="Genomic_DNA"/>
</dbReference>
<dbReference type="Proteomes" id="UP001523565">
    <property type="component" value="Unassembled WGS sequence"/>
</dbReference>
<organism evidence="2 3">
    <name type="scientific">Ohessyouella blattaphilus</name>
    <dbReference type="NCBI Taxonomy" id="2949333"/>
    <lineage>
        <taxon>Bacteria</taxon>
        <taxon>Bacillati</taxon>
        <taxon>Bacillota</taxon>
        <taxon>Clostridia</taxon>
        <taxon>Lachnospirales</taxon>
        <taxon>Lachnospiraceae</taxon>
        <taxon>Ohessyouella</taxon>
    </lineage>
</organism>
<evidence type="ECO:0000256" key="1">
    <source>
        <dbReference type="ARBA" id="ARBA00022801"/>
    </source>
</evidence>